<gene>
    <name evidence="6" type="ORF">SAMN02745245_01629</name>
</gene>
<dbReference type="SUPFAM" id="SSF51412">
    <property type="entry name" value="Inosine monophosphate dehydrogenase (IMPDH)"/>
    <property type="match status" value="1"/>
</dbReference>
<name>A0A1M5U193_9FIRM</name>
<organism evidence="6 7">
    <name type="scientific">Anaerosphaera aminiphila DSM 21120</name>
    <dbReference type="NCBI Taxonomy" id="1120995"/>
    <lineage>
        <taxon>Bacteria</taxon>
        <taxon>Bacillati</taxon>
        <taxon>Bacillota</taxon>
        <taxon>Tissierellia</taxon>
        <taxon>Tissierellales</taxon>
        <taxon>Peptoniphilaceae</taxon>
        <taxon>Anaerosphaera</taxon>
    </lineage>
</organism>
<reference evidence="6 7" key="1">
    <citation type="submission" date="2016-11" db="EMBL/GenBank/DDBJ databases">
        <authorList>
            <person name="Jaros S."/>
            <person name="Januszkiewicz K."/>
            <person name="Wedrychowicz H."/>
        </authorList>
    </citation>
    <scope>NUCLEOTIDE SEQUENCE [LARGE SCALE GENOMIC DNA]</scope>
    <source>
        <strain evidence="6 7">DSM 21120</strain>
    </source>
</reference>
<dbReference type="AlphaFoldDB" id="A0A1M5U193"/>
<dbReference type="CDD" id="cd04730">
    <property type="entry name" value="NPD_like"/>
    <property type="match status" value="1"/>
</dbReference>
<accession>A0A1M5U193</accession>
<dbReference type="EMBL" id="FQXI01000013">
    <property type="protein sequence ID" value="SHH56807.1"/>
    <property type="molecule type" value="Genomic_DNA"/>
</dbReference>
<dbReference type="PANTHER" id="PTHR32332">
    <property type="entry name" value="2-NITROPROPANE DIOXYGENASE"/>
    <property type="match status" value="1"/>
</dbReference>
<evidence type="ECO:0000313" key="7">
    <source>
        <dbReference type="Proteomes" id="UP000184032"/>
    </source>
</evidence>
<keyword evidence="5" id="KW-0560">Oxidoreductase</keyword>
<dbReference type="RefSeq" id="WP_073185250.1">
    <property type="nucleotide sequence ID" value="NZ_FQXI01000013.1"/>
</dbReference>
<dbReference type="Pfam" id="PF03060">
    <property type="entry name" value="NMO"/>
    <property type="match status" value="1"/>
</dbReference>
<keyword evidence="4" id="KW-0288">FMN</keyword>
<dbReference type="InterPro" id="IPR004136">
    <property type="entry name" value="NMO"/>
</dbReference>
<evidence type="ECO:0000256" key="4">
    <source>
        <dbReference type="ARBA" id="ARBA00022643"/>
    </source>
</evidence>
<evidence type="ECO:0000256" key="1">
    <source>
        <dbReference type="ARBA" id="ARBA00003535"/>
    </source>
</evidence>
<proteinExistence type="predicted"/>
<sequence length="309" mass="33197">MKLQEVLNIKYPFIQGGMAHIATGEFAAAVSNAGGLGLIGTGGLSAHDLREQIEICKSKTDKPFGVNILLINPEVEEIVEITREYKVPVVTTGAGNPGKYIEKWKEINTKIFPVVSSKALAIRMERLGVDGIIAEGQEAGGHIGELTSMVLIPQIANALSIPVIAAGGIATGKQILAAEVLGAVGIQMGTCLLATDECPVHENYKDKIISARSSQVTVMGKISGMPNRVLKNKMVNEYIEKEKAGATMEELELLTLGSLRKAVFDGDVVNGTVMAGQVVEEVNEKMSLDDLFNKLYSEYLLEKKKLCVQ</sequence>
<dbReference type="STRING" id="1120995.SAMN02745245_01629"/>
<evidence type="ECO:0000256" key="5">
    <source>
        <dbReference type="ARBA" id="ARBA00023002"/>
    </source>
</evidence>
<dbReference type="PANTHER" id="PTHR32332:SF20">
    <property type="entry name" value="2-NITROPROPANE DIOXYGENASE-LIKE PROTEIN"/>
    <property type="match status" value="1"/>
</dbReference>
<evidence type="ECO:0000256" key="2">
    <source>
        <dbReference type="ARBA" id="ARBA00013457"/>
    </source>
</evidence>
<protein>
    <recommendedName>
        <fullName evidence="2">Probable nitronate monooxygenase</fullName>
    </recommendedName>
</protein>
<keyword evidence="7" id="KW-1185">Reference proteome</keyword>
<keyword evidence="3" id="KW-0285">Flavoprotein</keyword>
<dbReference type="Gene3D" id="3.20.20.70">
    <property type="entry name" value="Aldolase class I"/>
    <property type="match status" value="1"/>
</dbReference>
<dbReference type="OrthoDB" id="9778912at2"/>
<evidence type="ECO:0000313" key="6">
    <source>
        <dbReference type="EMBL" id="SHH56807.1"/>
    </source>
</evidence>
<evidence type="ECO:0000256" key="3">
    <source>
        <dbReference type="ARBA" id="ARBA00022630"/>
    </source>
</evidence>
<dbReference type="GO" id="GO:0018580">
    <property type="term" value="F:nitronate monooxygenase activity"/>
    <property type="evidence" value="ECO:0007669"/>
    <property type="project" value="InterPro"/>
</dbReference>
<dbReference type="Proteomes" id="UP000184032">
    <property type="component" value="Unassembled WGS sequence"/>
</dbReference>
<comment type="function">
    <text evidence="1">Nitronate monooxygenase that uses molecular oxygen to catalyze the oxidative denitrification of alkyl nitronates. Acts on propionate 3-nitronate (P3N), the presumed physiological substrate. Probably functions in the detoxification of P3N, a metabolic poison produced by plants and fungi as a defense mechanism.</text>
</comment>
<dbReference type="InterPro" id="IPR013785">
    <property type="entry name" value="Aldolase_TIM"/>
</dbReference>